<dbReference type="Proteomes" id="UP000750197">
    <property type="component" value="Unassembled WGS sequence"/>
</dbReference>
<dbReference type="Proteomes" id="UP000716004">
    <property type="component" value="Unassembled WGS sequence"/>
</dbReference>
<keyword evidence="2" id="KW-0472">Membrane</keyword>
<dbReference type="EMBL" id="JAHEAC010000036">
    <property type="protein sequence ID" value="MBX8644076.1"/>
    <property type="molecule type" value="Genomic_DNA"/>
</dbReference>
<organism evidence="4 5">
    <name type="scientific">Candidatus Sysuiplasma superficiale</name>
    <dbReference type="NCBI Taxonomy" id="2823368"/>
    <lineage>
        <taxon>Archaea</taxon>
        <taxon>Methanobacteriati</taxon>
        <taxon>Thermoplasmatota</taxon>
        <taxon>Thermoplasmata</taxon>
        <taxon>Candidatus Sysuiplasmatales</taxon>
        <taxon>Candidatus Sysuiplasmataceae</taxon>
        <taxon>Candidatus Sysuiplasma</taxon>
    </lineage>
</organism>
<protein>
    <submittedName>
        <fullName evidence="4">Uncharacterized protein</fullName>
    </submittedName>
</protein>
<accession>A0A8J7YX99</accession>
<name>A0A8J7YX99_9ARCH</name>
<gene>
    <name evidence="3" type="ORF">J9259_00925</name>
    <name evidence="4" type="ORF">KIY12_05050</name>
</gene>
<proteinExistence type="predicted"/>
<comment type="caution">
    <text evidence="4">The sequence shown here is derived from an EMBL/GenBank/DDBJ whole genome shotgun (WGS) entry which is preliminary data.</text>
</comment>
<evidence type="ECO:0000256" key="1">
    <source>
        <dbReference type="SAM" id="MobiDB-lite"/>
    </source>
</evidence>
<keyword evidence="2" id="KW-1133">Transmembrane helix</keyword>
<evidence type="ECO:0000256" key="2">
    <source>
        <dbReference type="SAM" id="Phobius"/>
    </source>
</evidence>
<evidence type="ECO:0000313" key="5">
    <source>
        <dbReference type="Proteomes" id="UP000750197"/>
    </source>
</evidence>
<reference evidence="4" key="1">
    <citation type="submission" date="2021-05" db="EMBL/GenBank/DDBJ databases">
        <title>Genomic insights into ecological role and evolution of a novel Thermoplasmata order Candidatus Sysuiplasmatales.</title>
        <authorList>
            <person name="Yuan Y."/>
        </authorList>
    </citation>
    <scope>NUCLEOTIDE SEQUENCE</scope>
    <source>
        <strain evidence="4">TUT19-bin139</strain>
        <strain evidence="3">YP2-bin.285</strain>
    </source>
</reference>
<keyword evidence="2" id="KW-0812">Transmembrane</keyword>
<evidence type="ECO:0000313" key="3">
    <source>
        <dbReference type="EMBL" id="MBX8631075.1"/>
    </source>
</evidence>
<feature type="transmembrane region" description="Helical" evidence="2">
    <location>
        <begin position="71"/>
        <end position="92"/>
    </location>
</feature>
<sequence>MKDNKVEGEEGSSGIDEPEEIQKRKALNEPGKPWRQWFYEDFLRYSFWTLVLFEAIFAISVISYITGINQLNAYLITGTVVSFLALNYFLVYRRVWRKHRKKSEGPEHPSSLFDRIK</sequence>
<feature type="transmembrane region" description="Helical" evidence="2">
    <location>
        <begin position="42"/>
        <end position="65"/>
    </location>
</feature>
<dbReference type="EMBL" id="JAGVSJ010000001">
    <property type="protein sequence ID" value="MBX8631075.1"/>
    <property type="molecule type" value="Genomic_DNA"/>
</dbReference>
<evidence type="ECO:0000313" key="4">
    <source>
        <dbReference type="EMBL" id="MBX8644076.1"/>
    </source>
</evidence>
<dbReference type="AlphaFoldDB" id="A0A8J7YX99"/>
<feature type="region of interest" description="Disordered" evidence="1">
    <location>
        <begin position="1"/>
        <end position="27"/>
    </location>
</feature>